<comment type="caution">
    <text evidence="1">The sequence shown here is derived from an EMBL/GenBank/DDBJ whole genome shotgun (WGS) entry which is preliminary data.</text>
</comment>
<dbReference type="Gene3D" id="3.40.630.30">
    <property type="match status" value="1"/>
</dbReference>
<dbReference type="InterPro" id="IPR016181">
    <property type="entry name" value="Acyl_CoA_acyltransferase"/>
</dbReference>
<dbReference type="Proteomes" id="UP000235330">
    <property type="component" value="Unassembled WGS sequence"/>
</dbReference>
<evidence type="ECO:0000313" key="2">
    <source>
        <dbReference type="Proteomes" id="UP000235330"/>
    </source>
</evidence>
<evidence type="ECO:0008006" key="3">
    <source>
        <dbReference type="Google" id="ProtNLM"/>
    </source>
</evidence>
<accession>A0A2N7FB76</accession>
<organism evidence="1 2">
    <name type="scientific">Vibrio splendidus</name>
    <dbReference type="NCBI Taxonomy" id="29497"/>
    <lineage>
        <taxon>Bacteria</taxon>
        <taxon>Pseudomonadati</taxon>
        <taxon>Pseudomonadota</taxon>
        <taxon>Gammaproteobacteria</taxon>
        <taxon>Vibrionales</taxon>
        <taxon>Vibrionaceae</taxon>
        <taxon>Vibrio</taxon>
    </lineage>
</organism>
<name>A0A2N7FB76_VIBSP</name>
<dbReference type="SUPFAM" id="SSF55729">
    <property type="entry name" value="Acyl-CoA N-acyltransferases (Nat)"/>
    <property type="match status" value="1"/>
</dbReference>
<sequence length="213" mass="24004">MQQLSGGKITRLTDSEECDYNIVTDADHLYPTMMNQQWQTVLFKKAHALKSTATSKKGFIGDLCSKGITDFHWNWEKIVKDPDVNGYEKKTFYFTVNGEPEGVLHALFPKQSKLNTSDNLVYVDRIAVAPWNRQSANPQHFKGIGSILMLFIEEFSEKQGYDGAVGLHALEQAKSFYVYLGMQSLGIDQSYEGLEYFEKPKKPKGVTASEGSV</sequence>
<dbReference type="RefSeq" id="WP_102516502.1">
    <property type="nucleotide sequence ID" value="NZ_CAWNSM010000025.1"/>
</dbReference>
<evidence type="ECO:0000313" key="1">
    <source>
        <dbReference type="EMBL" id="PMJ65703.1"/>
    </source>
</evidence>
<dbReference type="AlphaFoldDB" id="A0A2N7FB76"/>
<reference evidence="2" key="1">
    <citation type="submission" date="2016-07" db="EMBL/GenBank/DDBJ databases">
        <title>Nontailed viruses are major unrecognized killers of bacteria in the ocean.</title>
        <authorList>
            <person name="Kauffman K."/>
            <person name="Hussain F."/>
            <person name="Yang J."/>
            <person name="Arevalo P."/>
            <person name="Brown J."/>
            <person name="Cutler M."/>
            <person name="Kelly L."/>
            <person name="Polz M.F."/>
        </authorList>
    </citation>
    <scope>NUCLEOTIDE SEQUENCE [LARGE SCALE GENOMIC DNA]</scope>
    <source>
        <strain evidence="2">10N.261.55.E11</strain>
    </source>
</reference>
<protein>
    <recommendedName>
        <fullName evidence="3">GNAT family N-acetyltransferase</fullName>
    </recommendedName>
</protein>
<proteinExistence type="predicted"/>
<gene>
    <name evidence="1" type="ORF">BCU17_19665</name>
</gene>
<dbReference type="EMBL" id="MCWU01000025">
    <property type="protein sequence ID" value="PMJ65703.1"/>
    <property type="molecule type" value="Genomic_DNA"/>
</dbReference>